<dbReference type="InterPro" id="IPR002347">
    <property type="entry name" value="SDR_fam"/>
</dbReference>
<dbReference type="PANTHER" id="PTHR42760">
    <property type="entry name" value="SHORT-CHAIN DEHYDROGENASES/REDUCTASES FAMILY MEMBER"/>
    <property type="match status" value="1"/>
</dbReference>
<evidence type="ECO:0000313" key="3">
    <source>
        <dbReference type="Proteomes" id="UP001356308"/>
    </source>
</evidence>
<dbReference type="Proteomes" id="UP001356308">
    <property type="component" value="Unassembled WGS sequence"/>
</dbReference>
<dbReference type="InterPro" id="IPR036291">
    <property type="entry name" value="NAD(P)-bd_dom_sf"/>
</dbReference>
<protein>
    <submittedName>
        <fullName evidence="2">SDR family oxidoreductase</fullName>
    </submittedName>
</protein>
<name>A0ABU7IYK6_9FLAO</name>
<dbReference type="SUPFAM" id="SSF51735">
    <property type="entry name" value="NAD(P)-binding Rossmann-fold domains"/>
    <property type="match status" value="1"/>
</dbReference>
<reference evidence="2 3" key="1">
    <citation type="submission" date="2024-01" db="EMBL/GenBank/DDBJ databases">
        <title>Maribacter spp. originated from different algae showed divergent polysaccharides utilization ability.</title>
        <authorList>
            <person name="Wang H."/>
            <person name="Wu Y."/>
        </authorList>
    </citation>
    <scope>NUCLEOTIDE SEQUENCE [LARGE SCALE GENOMIC DNA]</scope>
    <source>
        <strain evidence="2 3">PR1</strain>
    </source>
</reference>
<dbReference type="EMBL" id="JAZDDG010000009">
    <property type="protein sequence ID" value="MEE1978008.1"/>
    <property type="molecule type" value="Genomic_DNA"/>
</dbReference>
<dbReference type="PRINTS" id="PR00080">
    <property type="entry name" value="SDRFAMILY"/>
</dbReference>
<keyword evidence="3" id="KW-1185">Reference proteome</keyword>
<dbReference type="PRINTS" id="PR00081">
    <property type="entry name" value="GDHRDH"/>
</dbReference>
<dbReference type="PANTHER" id="PTHR42760:SF53">
    <property type="entry name" value="BLR4183 PROTEIN"/>
    <property type="match status" value="1"/>
</dbReference>
<accession>A0ABU7IYK6</accession>
<evidence type="ECO:0000256" key="1">
    <source>
        <dbReference type="ARBA" id="ARBA00006484"/>
    </source>
</evidence>
<comment type="caution">
    <text evidence="2">The sequence shown here is derived from an EMBL/GenBank/DDBJ whole genome shotgun (WGS) entry which is preliminary data.</text>
</comment>
<organism evidence="2 3">
    <name type="scientific">Maribacter cobaltidurans</name>
    <dbReference type="NCBI Taxonomy" id="1178778"/>
    <lineage>
        <taxon>Bacteria</taxon>
        <taxon>Pseudomonadati</taxon>
        <taxon>Bacteroidota</taxon>
        <taxon>Flavobacteriia</taxon>
        <taxon>Flavobacteriales</taxon>
        <taxon>Flavobacteriaceae</taxon>
        <taxon>Maribacter</taxon>
    </lineage>
</organism>
<dbReference type="Pfam" id="PF13561">
    <property type="entry name" value="adh_short_C2"/>
    <property type="match status" value="1"/>
</dbReference>
<proteinExistence type="inferred from homology"/>
<dbReference type="Gene3D" id="3.40.50.720">
    <property type="entry name" value="NAD(P)-binding Rossmann-like Domain"/>
    <property type="match status" value="1"/>
</dbReference>
<dbReference type="RefSeq" id="WP_272652687.1">
    <property type="nucleotide sequence ID" value="NZ_JAZDDG010000009.1"/>
</dbReference>
<gene>
    <name evidence="2" type="ORF">V1I91_18160</name>
</gene>
<evidence type="ECO:0000313" key="2">
    <source>
        <dbReference type="EMBL" id="MEE1978008.1"/>
    </source>
</evidence>
<comment type="similarity">
    <text evidence="1">Belongs to the short-chain dehydrogenases/reductases (SDR) family.</text>
</comment>
<sequence length="252" mass="27062">MTKIAIITGGSRGIGRDTALQLARKGLDIIITYKSSEEEASEVVSVISEIGSKARAFQLDLGKPIGTFDVFISNVSEYLKKTYGEAKFDYLINNGGIGGHTSVAEASEEEFDLMVNVHFKGVYFLTQKLLPFINNKGGIVNISSGLTRRTFPNTSTYATVKGAVEVFTRVLAAELNEKKIRVNTVAPGAIQTDFNGGVTRDDPKMNQAVSSITALGRPGLPEDVGGVIAFLCTDNAYWINGQRLEVSGGMAL</sequence>